<reference evidence="1 2" key="1">
    <citation type="submission" date="2017-09" db="EMBL/GenBank/DDBJ databases">
        <title>Complete genome sequence of bacteriophage (DU_PP_V) infecting Pectobacterium spp.</title>
        <authorList>
            <person name="Park T.-H."/>
        </authorList>
    </citation>
    <scope>NUCLEOTIDE SEQUENCE [LARGE SCALE GENOMIC DNA]</scope>
</reference>
<evidence type="ECO:0000313" key="2">
    <source>
        <dbReference type="Proteomes" id="UP000240663"/>
    </source>
</evidence>
<name>A0A2D2W6S1_9CAUD</name>
<gene>
    <name evidence="1" type="ORF">P13BB106kb_p012</name>
</gene>
<evidence type="ECO:0000313" key="1">
    <source>
        <dbReference type="EMBL" id="ATS93996.1"/>
    </source>
</evidence>
<dbReference type="Proteomes" id="UP000240663">
    <property type="component" value="Segment"/>
</dbReference>
<protein>
    <submittedName>
        <fullName evidence="1">Uncharacterized protein</fullName>
    </submittedName>
</protein>
<accession>A0A2D2W6S1</accession>
<keyword evidence="2" id="KW-1185">Reference proteome</keyword>
<proteinExistence type="predicted"/>
<organism evidence="1 2">
    <name type="scientific">Pectobacterium phage DU_PP_V</name>
    <dbReference type="NCBI Taxonomy" id="2041492"/>
    <lineage>
        <taxon>Viruses</taxon>
        <taxon>Duplodnaviria</taxon>
        <taxon>Heunggongvirae</taxon>
        <taxon>Uroviricota</taxon>
        <taxon>Caudoviricetes</taxon>
        <taxon>Demerecviridae</taxon>
        <taxon>Mccorquodalevirinae</taxon>
        <taxon>Hongcheonvirus</taxon>
        <taxon>Hongcheonvirus DUPPV</taxon>
    </lineage>
</organism>
<sequence>MTEQEILEVLSGTRPSANHVLGRVDDLEVWKSMGSPHCWEKVAQQGIFIVYQDYGYGLMALLQDGELVGYGKNLICNNDVVVLNPSYYGVEDYIFINPDVF</sequence>
<dbReference type="EMBL" id="MF979564">
    <property type="protein sequence ID" value="ATS93996.1"/>
    <property type="molecule type" value="Genomic_DNA"/>
</dbReference>